<reference evidence="2 3" key="1">
    <citation type="submission" date="2016-09" db="EMBL/GenBank/DDBJ databases">
        <title>The complete genome sequences of Rhizobium gallicum, symbiovars gallicum and phaseoli, symbionts associated to common bean (Phaseolus vulgaris).</title>
        <authorList>
            <person name="Bustos P."/>
            <person name="Santamaria R.I."/>
            <person name="Perez-Carrascal O.M."/>
            <person name="Juarez S."/>
            <person name="Lozano L."/>
            <person name="Martinez-Flores I."/>
            <person name="Martinez-Romero E."/>
            <person name="Cevallos M."/>
            <person name="Romero D."/>
            <person name="Davila G."/>
            <person name="Gonzalez V."/>
        </authorList>
    </citation>
    <scope>NUCLEOTIDE SEQUENCE [LARGE SCALE GENOMIC DNA]</scope>
    <source>
        <strain evidence="2 3">IE4872</strain>
        <plasmid evidence="3">prgalie4872d</plasmid>
    </source>
</reference>
<accession>A0A1L5NTP5</accession>
<protein>
    <submittedName>
        <fullName evidence="2">ROK family transcriptional regulator protein</fullName>
    </submittedName>
</protein>
<dbReference type="PANTHER" id="PTHR18964:SF149">
    <property type="entry name" value="BIFUNCTIONAL UDP-N-ACETYLGLUCOSAMINE 2-EPIMERASE_N-ACETYLMANNOSAMINE KINASE"/>
    <property type="match status" value="1"/>
</dbReference>
<sequence>MRNEVRGNASTSRALNRRLILNLLRNRGPISRAEMAQITGLSPAAVTFVVAELMEDALVVERQAVAGTTGRRPVPVDINYEAHLALGFKLHRYNIDCVLTDLATTPIASLEAEVADKSPEGMIETIAATIPKLLAQANRQEKEIMGIGVSIPGEINPSTGMCIQSPRFGWKNLPFAELLAERVHSPVWIDDDVNAFAVAQKLFGVGRDHRDFAALAIGAGIGCSLVIKGEIYHGSHSAAGKLGHTTSVPNGRLCECGRRGCLMAHAAEPYMLDEWQSRSGSSISRDEFARSVEHQEDLALSILSDCGSRIGRHLADMVNLFDPEIIVVGGEAVQFGDALLDPIRKTMEEFAFFTKPELVADWVPSSWARGAAALATQNIFDFERSPSG</sequence>
<keyword evidence="2" id="KW-0614">Plasmid</keyword>
<proteinExistence type="inferred from homology"/>
<dbReference type="Pfam" id="PF13412">
    <property type="entry name" value="HTH_24"/>
    <property type="match status" value="1"/>
</dbReference>
<dbReference type="InterPro" id="IPR043129">
    <property type="entry name" value="ATPase_NBD"/>
</dbReference>
<evidence type="ECO:0000256" key="1">
    <source>
        <dbReference type="ARBA" id="ARBA00006479"/>
    </source>
</evidence>
<dbReference type="Gene3D" id="3.30.420.40">
    <property type="match status" value="2"/>
</dbReference>
<dbReference type="PANTHER" id="PTHR18964">
    <property type="entry name" value="ROK (REPRESSOR, ORF, KINASE) FAMILY"/>
    <property type="match status" value="1"/>
</dbReference>
<dbReference type="InterPro" id="IPR000600">
    <property type="entry name" value="ROK"/>
</dbReference>
<geneLocation type="plasmid" evidence="3">
    <name>prgalie4872d</name>
</geneLocation>
<gene>
    <name evidence="2" type="ORF">IE4872_PD00734</name>
</gene>
<name>A0A1L5NTP5_9HYPH</name>
<evidence type="ECO:0000313" key="3">
    <source>
        <dbReference type="Proteomes" id="UP000184749"/>
    </source>
</evidence>
<evidence type="ECO:0000313" key="2">
    <source>
        <dbReference type="EMBL" id="APO71264.1"/>
    </source>
</evidence>
<dbReference type="SUPFAM" id="SSF46785">
    <property type="entry name" value="Winged helix' DNA-binding domain"/>
    <property type="match status" value="1"/>
</dbReference>
<dbReference type="InterPro" id="IPR036390">
    <property type="entry name" value="WH_DNA-bd_sf"/>
</dbReference>
<dbReference type="Pfam" id="PF00480">
    <property type="entry name" value="ROK"/>
    <property type="match status" value="1"/>
</dbReference>
<organism evidence="2 3">
    <name type="scientific">Rhizobium gallicum</name>
    <dbReference type="NCBI Taxonomy" id="56730"/>
    <lineage>
        <taxon>Bacteria</taxon>
        <taxon>Pseudomonadati</taxon>
        <taxon>Pseudomonadota</taxon>
        <taxon>Alphaproteobacteria</taxon>
        <taxon>Hyphomicrobiales</taxon>
        <taxon>Rhizobiaceae</taxon>
        <taxon>Rhizobium/Agrobacterium group</taxon>
        <taxon>Rhizobium</taxon>
    </lineage>
</organism>
<dbReference type="Gene3D" id="1.10.10.10">
    <property type="entry name" value="Winged helix-like DNA-binding domain superfamily/Winged helix DNA-binding domain"/>
    <property type="match status" value="1"/>
</dbReference>
<dbReference type="InterPro" id="IPR036388">
    <property type="entry name" value="WH-like_DNA-bd_sf"/>
</dbReference>
<dbReference type="AlphaFoldDB" id="A0A1L5NTP5"/>
<dbReference type="Proteomes" id="UP000184749">
    <property type="component" value="Plasmid pRgalIE4872d"/>
</dbReference>
<dbReference type="EMBL" id="CP017105">
    <property type="protein sequence ID" value="APO71264.1"/>
    <property type="molecule type" value="Genomic_DNA"/>
</dbReference>
<comment type="similarity">
    <text evidence="1">Belongs to the ROK (NagC/XylR) family.</text>
</comment>
<dbReference type="CDD" id="cd24073">
    <property type="entry name" value="ASKHA_ATPase_ROK_CYANR"/>
    <property type="match status" value="1"/>
</dbReference>
<dbReference type="RefSeq" id="WP_074071610.1">
    <property type="nucleotide sequence ID" value="NZ_CP017105.1"/>
</dbReference>
<dbReference type="SUPFAM" id="SSF53067">
    <property type="entry name" value="Actin-like ATPase domain"/>
    <property type="match status" value="1"/>
</dbReference>